<evidence type="ECO:0000313" key="1">
    <source>
        <dbReference type="EMBL" id="MBM3274539.1"/>
    </source>
</evidence>
<protein>
    <submittedName>
        <fullName evidence="1">Uncharacterized protein</fullName>
    </submittedName>
</protein>
<accession>A0A937X242</accession>
<reference evidence="1 2" key="1">
    <citation type="submission" date="2019-03" db="EMBL/GenBank/DDBJ databases">
        <title>Lake Tanganyika Metagenome-Assembled Genomes (MAGs).</title>
        <authorList>
            <person name="Tran P."/>
        </authorList>
    </citation>
    <scope>NUCLEOTIDE SEQUENCE [LARGE SCALE GENOMIC DNA]</scope>
    <source>
        <strain evidence="1">K_DeepCast_65m_m2_236</strain>
    </source>
</reference>
<dbReference type="EMBL" id="VGJX01000245">
    <property type="protein sequence ID" value="MBM3274539.1"/>
    <property type="molecule type" value="Genomic_DNA"/>
</dbReference>
<comment type="caution">
    <text evidence="1">The sequence shown here is derived from an EMBL/GenBank/DDBJ whole genome shotgun (WGS) entry which is preliminary data.</text>
</comment>
<feature type="non-terminal residue" evidence="1">
    <location>
        <position position="1"/>
    </location>
</feature>
<sequence length="158" mass="16680">STNILGLGIGAGLATKLGNAPIAGVTAGANPGINDLDLATAEGNKKSALIPGLAYNWASTGMYFKFPGFSLIPSLTLAMQTSGWDLVDSNFGSGLTAIAEIQPHPALPRLFLQYDMGKFSTNPRKWNALFGKEDKDPNVPSATPITHEQYVLGTQVKF</sequence>
<evidence type="ECO:0000313" key="2">
    <source>
        <dbReference type="Proteomes" id="UP000703893"/>
    </source>
</evidence>
<proteinExistence type="predicted"/>
<gene>
    <name evidence="1" type="ORF">FJZ00_05275</name>
</gene>
<dbReference type="Proteomes" id="UP000703893">
    <property type="component" value="Unassembled WGS sequence"/>
</dbReference>
<organism evidence="1 2">
    <name type="scientific">Candidatus Tanganyikabacteria bacterium</name>
    <dbReference type="NCBI Taxonomy" id="2961651"/>
    <lineage>
        <taxon>Bacteria</taxon>
        <taxon>Bacillati</taxon>
        <taxon>Candidatus Sericytochromatia</taxon>
        <taxon>Candidatus Tanganyikabacteria</taxon>
    </lineage>
</organism>
<dbReference type="AlphaFoldDB" id="A0A937X242"/>
<name>A0A937X242_9BACT</name>